<dbReference type="EMBL" id="JFYZ01000024">
    <property type="protein sequence ID" value="EZP79521.1"/>
    <property type="molecule type" value="Genomic_DNA"/>
</dbReference>
<proteinExistence type="predicted"/>
<sequence length="90" mass="10075">MMPLDATICDVTVTRHDTVKSLCVEFNDGRMISVPLDWFPALSLARPQRLEHFEIAEDGASVSWPFLSETVTVEFLLARSSGTMRNWCAG</sequence>
<evidence type="ECO:0000313" key="1">
    <source>
        <dbReference type="EMBL" id="EZP79521.1"/>
    </source>
</evidence>
<dbReference type="AlphaFoldDB" id="A0A031JP22"/>
<protein>
    <recommendedName>
        <fullName evidence="3">DUF2442 domain-containing protein</fullName>
    </recommendedName>
</protein>
<dbReference type="PATRIC" id="fig|158500.4.peg.4029"/>
<reference evidence="1 2" key="1">
    <citation type="submission" date="2014-03" db="EMBL/GenBank/DDBJ databases">
        <title>Whole genome sequence of Novosphingobium resinovorum KF1.</title>
        <authorList>
            <person name="Gan H.M."/>
            <person name="Gan H.Y."/>
            <person name="Chew T.H."/>
            <person name="Savka M.A."/>
        </authorList>
    </citation>
    <scope>NUCLEOTIDE SEQUENCE [LARGE SCALE GENOMIC DNA]</scope>
    <source>
        <strain evidence="1 2">KF1</strain>
    </source>
</reference>
<evidence type="ECO:0008006" key="3">
    <source>
        <dbReference type="Google" id="ProtNLM"/>
    </source>
</evidence>
<accession>A0A031JP22</accession>
<dbReference type="Pfam" id="PF10387">
    <property type="entry name" value="DUF2442"/>
    <property type="match status" value="1"/>
</dbReference>
<name>A0A031JP22_9SPHN</name>
<dbReference type="Gene3D" id="3.30.2020.40">
    <property type="entry name" value="Uncharacterised protein PF10387, DUF2442"/>
    <property type="match status" value="1"/>
</dbReference>
<dbReference type="Proteomes" id="UP000024329">
    <property type="component" value="Unassembled WGS sequence"/>
</dbReference>
<dbReference type="InterPro" id="IPR018841">
    <property type="entry name" value="DUF2442"/>
</dbReference>
<dbReference type="RefSeq" id="WP_051587020.1">
    <property type="nucleotide sequence ID" value="NZ_JFYZ01000024.1"/>
</dbReference>
<gene>
    <name evidence="1" type="ORF">BV97_03958</name>
</gene>
<comment type="caution">
    <text evidence="1">The sequence shown here is derived from an EMBL/GenBank/DDBJ whole genome shotgun (WGS) entry which is preliminary data.</text>
</comment>
<organism evidence="1 2">
    <name type="scientific">Novosphingobium resinovorum</name>
    <dbReference type="NCBI Taxonomy" id="158500"/>
    <lineage>
        <taxon>Bacteria</taxon>
        <taxon>Pseudomonadati</taxon>
        <taxon>Pseudomonadota</taxon>
        <taxon>Alphaproteobacteria</taxon>
        <taxon>Sphingomonadales</taxon>
        <taxon>Sphingomonadaceae</taxon>
        <taxon>Novosphingobium</taxon>
    </lineage>
</organism>
<evidence type="ECO:0000313" key="2">
    <source>
        <dbReference type="Proteomes" id="UP000024329"/>
    </source>
</evidence>